<dbReference type="Proteomes" id="UP000593562">
    <property type="component" value="Unassembled WGS sequence"/>
</dbReference>
<protein>
    <submittedName>
        <fullName evidence="1">Uncharacterized protein</fullName>
    </submittedName>
</protein>
<dbReference type="AlphaFoldDB" id="A0A7J7DYE1"/>
<dbReference type="EMBL" id="JAAARO010000002">
    <property type="protein sequence ID" value="KAF5751289.1"/>
    <property type="molecule type" value="Genomic_DNA"/>
</dbReference>
<proteinExistence type="predicted"/>
<keyword evidence="2" id="KW-1185">Reference proteome</keyword>
<evidence type="ECO:0000313" key="2">
    <source>
        <dbReference type="Proteomes" id="UP000593562"/>
    </source>
</evidence>
<reference evidence="1 2" key="1">
    <citation type="journal article" date="2020" name="Nat. Commun.">
        <title>Genome of Tripterygium wilfordii and identification of cytochrome P450 involved in triptolide biosynthesis.</title>
        <authorList>
            <person name="Tu L."/>
            <person name="Su P."/>
            <person name="Zhang Z."/>
            <person name="Gao L."/>
            <person name="Wang J."/>
            <person name="Hu T."/>
            <person name="Zhou J."/>
            <person name="Zhang Y."/>
            <person name="Zhao Y."/>
            <person name="Liu Y."/>
            <person name="Song Y."/>
            <person name="Tong Y."/>
            <person name="Lu Y."/>
            <person name="Yang J."/>
            <person name="Xu C."/>
            <person name="Jia M."/>
            <person name="Peters R.J."/>
            <person name="Huang L."/>
            <person name="Gao W."/>
        </authorList>
    </citation>
    <scope>NUCLEOTIDE SEQUENCE [LARGE SCALE GENOMIC DNA]</scope>
    <source>
        <strain evidence="2">cv. XIE 37</strain>
        <tissue evidence="1">Leaf</tissue>
    </source>
</reference>
<evidence type="ECO:0000313" key="1">
    <source>
        <dbReference type="EMBL" id="KAF5751289.1"/>
    </source>
</evidence>
<name>A0A7J7DYE1_TRIWF</name>
<organism evidence="1 2">
    <name type="scientific">Tripterygium wilfordii</name>
    <name type="common">Thunder God vine</name>
    <dbReference type="NCBI Taxonomy" id="458696"/>
    <lineage>
        <taxon>Eukaryota</taxon>
        <taxon>Viridiplantae</taxon>
        <taxon>Streptophyta</taxon>
        <taxon>Embryophyta</taxon>
        <taxon>Tracheophyta</taxon>
        <taxon>Spermatophyta</taxon>
        <taxon>Magnoliopsida</taxon>
        <taxon>eudicotyledons</taxon>
        <taxon>Gunneridae</taxon>
        <taxon>Pentapetalae</taxon>
        <taxon>rosids</taxon>
        <taxon>fabids</taxon>
        <taxon>Celastrales</taxon>
        <taxon>Celastraceae</taxon>
        <taxon>Tripterygium</taxon>
    </lineage>
</organism>
<gene>
    <name evidence="1" type="ORF">HS088_TW02G00302</name>
</gene>
<comment type="caution">
    <text evidence="1">The sequence shown here is derived from an EMBL/GenBank/DDBJ whole genome shotgun (WGS) entry which is preliminary data.</text>
</comment>
<dbReference type="InParanoid" id="A0A7J7DYE1"/>
<sequence>MDIDIPSREHWLVEIPQKEKRKHSGQLPLSRFLEMSSIVVDKADDELVNHNSQTYIHEFPQFSNNNISRAETLQRIESKNTTADEQKQTDYRTRWYKNIR</sequence>
<accession>A0A7J7DYE1</accession>